<evidence type="ECO:0000256" key="1">
    <source>
        <dbReference type="SAM" id="MobiDB-lite"/>
    </source>
</evidence>
<dbReference type="InterPro" id="IPR014710">
    <property type="entry name" value="RmlC-like_jellyroll"/>
</dbReference>
<feature type="compositionally biased region" description="Low complexity" evidence="1">
    <location>
        <begin position="828"/>
        <end position="849"/>
    </location>
</feature>
<organism evidence="3 4">
    <name type="scientific">Bodo saltans</name>
    <name type="common">Flagellated protozoan</name>
    <dbReference type="NCBI Taxonomy" id="75058"/>
    <lineage>
        <taxon>Eukaryota</taxon>
        <taxon>Discoba</taxon>
        <taxon>Euglenozoa</taxon>
        <taxon>Kinetoplastea</taxon>
        <taxon>Metakinetoplastina</taxon>
        <taxon>Eubodonida</taxon>
        <taxon>Bodonidae</taxon>
        <taxon>Bodo</taxon>
    </lineage>
</organism>
<dbReference type="VEuPathDB" id="TriTrypDB:BSAL_80075"/>
<dbReference type="PROSITE" id="PS50042">
    <property type="entry name" value="CNMP_BINDING_3"/>
    <property type="match status" value="1"/>
</dbReference>
<proteinExistence type="predicted"/>
<feature type="region of interest" description="Disordered" evidence="1">
    <location>
        <begin position="1"/>
        <end position="23"/>
    </location>
</feature>
<feature type="compositionally biased region" description="Polar residues" evidence="1">
    <location>
        <begin position="751"/>
        <end position="768"/>
    </location>
</feature>
<dbReference type="Pfam" id="PF00027">
    <property type="entry name" value="cNMP_binding"/>
    <property type="match status" value="1"/>
</dbReference>
<accession>A0A0S4J1D4</accession>
<dbReference type="SUPFAM" id="SSF51206">
    <property type="entry name" value="cAMP-binding domain-like"/>
    <property type="match status" value="2"/>
</dbReference>
<keyword evidence="4" id="KW-1185">Reference proteome</keyword>
<dbReference type="EMBL" id="CYKH01000834">
    <property type="protein sequence ID" value="CUG48450.1"/>
    <property type="molecule type" value="Genomic_DNA"/>
</dbReference>
<feature type="region of interest" description="Disordered" evidence="1">
    <location>
        <begin position="823"/>
        <end position="898"/>
    </location>
</feature>
<dbReference type="Proteomes" id="UP000051952">
    <property type="component" value="Unassembled WGS sequence"/>
</dbReference>
<dbReference type="InterPro" id="IPR000595">
    <property type="entry name" value="cNMP-bd_dom"/>
</dbReference>
<feature type="compositionally biased region" description="Polar residues" evidence="1">
    <location>
        <begin position="850"/>
        <end position="864"/>
    </location>
</feature>
<name>A0A0S4J1D4_BODSA</name>
<gene>
    <name evidence="3" type="ORF">BSAL_80075</name>
</gene>
<dbReference type="AlphaFoldDB" id="A0A0S4J1D4"/>
<evidence type="ECO:0000313" key="3">
    <source>
        <dbReference type="EMBL" id="CUG48450.1"/>
    </source>
</evidence>
<protein>
    <submittedName>
        <fullName evidence="3">Cyclic nucleotide-binding protein, putative</fullName>
    </submittedName>
</protein>
<reference evidence="4" key="1">
    <citation type="submission" date="2015-09" db="EMBL/GenBank/DDBJ databases">
        <authorList>
            <consortium name="Pathogen Informatics"/>
        </authorList>
    </citation>
    <scope>NUCLEOTIDE SEQUENCE [LARGE SCALE GENOMIC DNA]</scope>
    <source>
        <strain evidence="4">Lake Konstanz</strain>
    </source>
</reference>
<evidence type="ECO:0000313" key="4">
    <source>
        <dbReference type="Proteomes" id="UP000051952"/>
    </source>
</evidence>
<dbReference type="CDD" id="cd00038">
    <property type="entry name" value="CAP_ED"/>
    <property type="match status" value="1"/>
</dbReference>
<dbReference type="Gene3D" id="2.60.120.10">
    <property type="entry name" value="Jelly Rolls"/>
    <property type="match status" value="1"/>
</dbReference>
<feature type="domain" description="Cyclic nucleotide-binding" evidence="2">
    <location>
        <begin position="187"/>
        <end position="282"/>
    </location>
</feature>
<evidence type="ECO:0000259" key="2">
    <source>
        <dbReference type="PROSITE" id="PS50042"/>
    </source>
</evidence>
<dbReference type="InterPro" id="IPR018490">
    <property type="entry name" value="cNMP-bd_dom_sf"/>
</dbReference>
<feature type="region of interest" description="Disordered" evidence="1">
    <location>
        <begin position="751"/>
        <end position="795"/>
    </location>
</feature>
<sequence>MLTPRVRRTTTVVPPPPTEVESEVPSFEDDIFSTFGIRQGGVSHRKQSHAKTTATTAGVVETSSARERSLQLHKARIEHLRGKQEASNVRQQQAQERRQFLADHQNLRQAASWSVMMLLALSVSPLQRLAHDLTARRRRRQRMGGVLIYPVVMLGMRRSLRRARQRILSRVESYERPSHVTLRNDKILGLFPEHVLRSAAKSMTLRYFFPNEAILFVKCEDDEAYVLASGSADVMIGSSKVFTMQPGMVFGTIGMISGEPRSASIFARGEGVMVWVMKRAVFDAAGDSAAVSAAHDALAEVRQKNIMNVYKSRLDPPALGTFPLFYGLSNETLQGLLLGATPRIVRRGKVLEEPDQPMSVVSHMILLKGRVTIKVSPTPAHAAPRVHPLHGNEEKFSLAGEFRNAVDIPLKIENGKHPALLLAARMDPGATVRRGVRRASITLPGFADDVSSKGEYSVCAPALLNVNPLFLPGGGMMRPTPFIMTAATDCDLLCLSRKTLRTIDMLELATMQQNALNAHADFLGVQTKRDAAMMLLDNIAPMFSLTPSSQGVIATLRNSTGESMIGSMKLEKWVYPRGGYICFGTSNEFLVNIVLEGELEAVGTPQATTTSSRFPVWPSLADVWFAARDSVIRTTKRTVCLRIPRRDILAWFCRSLPDPQDLRTACSIFANNVSSVGGGSLACVLGFSTFDLDQMPCVLEDSSNSSAQTPLEMSRLARSSRGYSISFDVSETTVAAILRPVLQQIAEQLNRLQQRSSPQQGSAVTPTSAGGRGMHHKPTLTPHPPSSVPKSPMLNPANIYEASGITGHVSPLSIGVANKSTLVPGNGSSPTAPSARRPSSAAIRRPSSAVKTSLYPQPTVTVTPSDRARSLFKQQYDHEPYLLQRSKQNGQREQRLQQ</sequence>